<organism evidence="1 2">
    <name type="scientific">Clonostachys byssicola</name>
    <dbReference type="NCBI Taxonomy" id="160290"/>
    <lineage>
        <taxon>Eukaryota</taxon>
        <taxon>Fungi</taxon>
        <taxon>Dikarya</taxon>
        <taxon>Ascomycota</taxon>
        <taxon>Pezizomycotina</taxon>
        <taxon>Sordariomycetes</taxon>
        <taxon>Hypocreomycetidae</taxon>
        <taxon>Hypocreales</taxon>
        <taxon>Bionectriaceae</taxon>
        <taxon>Clonostachys</taxon>
    </lineage>
</organism>
<evidence type="ECO:0000313" key="1">
    <source>
        <dbReference type="EMBL" id="CAG9980735.1"/>
    </source>
</evidence>
<reference evidence="1" key="1">
    <citation type="submission" date="2021-10" db="EMBL/GenBank/DDBJ databases">
        <authorList>
            <person name="Piombo E."/>
        </authorList>
    </citation>
    <scope>NUCLEOTIDE SEQUENCE</scope>
</reference>
<evidence type="ECO:0000313" key="2">
    <source>
        <dbReference type="Proteomes" id="UP000754883"/>
    </source>
</evidence>
<dbReference type="Proteomes" id="UP000754883">
    <property type="component" value="Unassembled WGS sequence"/>
</dbReference>
<accession>A0A9N9UA86</accession>
<comment type="caution">
    <text evidence="1">The sequence shown here is derived from an EMBL/GenBank/DDBJ whole genome shotgun (WGS) entry which is preliminary data.</text>
</comment>
<sequence>MQDIRRFEEGKDAVLVTRHLAALHGPPHPVVAALHEPPLQADGVPQVPVSLDVAAAALAVGEALELRVELGVAALGEEEEQAEPRDLVPLGDLGGQPRGGELVVGLELLDVAGEGVRVAGADGEEGALFVGLAGEGEDGLGGGGRGGEGLEAEEGELGLGEEGVCVGVGHGG</sequence>
<gene>
    <name evidence="1" type="ORF">CBYS24578_00007609</name>
</gene>
<name>A0A9N9UA86_9HYPO</name>
<proteinExistence type="predicted"/>
<dbReference type="AlphaFoldDB" id="A0A9N9UA86"/>
<keyword evidence="2" id="KW-1185">Reference proteome</keyword>
<protein>
    <submittedName>
        <fullName evidence="1">Uncharacterized protein</fullName>
    </submittedName>
</protein>
<dbReference type="EMBL" id="CABFNO020001317">
    <property type="protein sequence ID" value="CAG9980735.1"/>
    <property type="molecule type" value="Genomic_DNA"/>
</dbReference>